<protein>
    <submittedName>
        <fullName evidence="1">Uncharacterized protein</fullName>
    </submittedName>
</protein>
<reference evidence="1 2" key="1">
    <citation type="journal article" date="2024" name="Microbiology">
        <title>Methylomarinum rosea sp. nov., a novel halophilic methanotrophic bacterium from the hypersaline Lake Elton.</title>
        <authorList>
            <person name="Suleimanov R.Z."/>
            <person name="Oshkin I.Y."/>
            <person name="Danilova O.V."/>
            <person name="Suzina N.E."/>
            <person name="Dedysh S.N."/>
        </authorList>
    </citation>
    <scope>NUCLEOTIDE SEQUENCE [LARGE SCALE GENOMIC DNA]</scope>
    <source>
        <strain evidence="1 2">Ch1-1</strain>
    </source>
</reference>
<dbReference type="Proteomes" id="UP001225378">
    <property type="component" value="Chromosome"/>
</dbReference>
<evidence type="ECO:0000313" key="1">
    <source>
        <dbReference type="EMBL" id="XBS20953.1"/>
    </source>
</evidence>
<dbReference type="AlphaFoldDB" id="A0AAU7NVE1"/>
<sequence>MNKITPRMLRDLDATLPRGAECYLCSTVRNALAKYRRRHMPATPGEPAQFMNKEQALSALAQRLGRGLKRFLRKDVRAALSAYRQGELHKAS</sequence>
<dbReference type="RefSeq" id="WP_305910065.1">
    <property type="nucleotide sequence ID" value="NZ_CP157743.1"/>
</dbReference>
<organism evidence="1 2">
    <name type="scientific">Methylomarinum roseum</name>
    <dbReference type="NCBI Taxonomy" id="3067653"/>
    <lineage>
        <taxon>Bacteria</taxon>
        <taxon>Pseudomonadati</taxon>
        <taxon>Pseudomonadota</taxon>
        <taxon>Gammaproteobacteria</taxon>
        <taxon>Methylococcales</taxon>
        <taxon>Methylococcaceae</taxon>
        <taxon>Methylomarinum</taxon>
    </lineage>
</organism>
<evidence type="ECO:0000313" key="2">
    <source>
        <dbReference type="Proteomes" id="UP001225378"/>
    </source>
</evidence>
<proteinExistence type="predicted"/>
<dbReference type="KEGG" id="mech:Q9L42_002190"/>
<accession>A0AAU7NVE1</accession>
<gene>
    <name evidence="1" type="ORF">Q9L42_002190</name>
</gene>
<name>A0AAU7NVE1_9GAMM</name>
<keyword evidence="2" id="KW-1185">Reference proteome</keyword>
<dbReference type="EMBL" id="CP157743">
    <property type="protein sequence ID" value="XBS20953.1"/>
    <property type="molecule type" value="Genomic_DNA"/>
</dbReference>